<accession>A0AA36F2T8</accession>
<protein>
    <submittedName>
        <fullName evidence="1">Uncharacterized protein</fullName>
    </submittedName>
</protein>
<evidence type="ECO:0000313" key="1">
    <source>
        <dbReference type="EMBL" id="CAI9722404.1"/>
    </source>
</evidence>
<dbReference type="EMBL" id="OX597818">
    <property type="protein sequence ID" value="CAI9722404.1"/>
    <property type="molecule type" value="Genomic_DNA"/>
</dbReference>
<dbReference type="AlphaFoldDB" id="A0AA36F2T8"/>
<dbReference type="Proteomes" id="UP001162480">
    <property type="component" value="Chromosome 5"/>
</dbReference>
<keyword evidence="2" id="KW-1185">Reference proteome</keyword>
<name>A0AA36F2T8_OCTVU</name>
<reference evidence="1" key="1">
    <citation type="submission" date="2023-08" db="EMBL/GenBank/DDBJ databases">
        <authorList>
            <person name="Alioto T."/>
            <person name="Alioto T."/>
            <person name="Gomez Garrido J."/>
        </authorList>
    </citation>
    <scope>NUCLEOTIDE SEQUENCE</scope>
</reference>
<organism evidence="1 2">
    <name type="scientific">Octopus vulgaris</name>
    <name type="common">Common octopus</name>
    <dbReference type="NCBI Taxonomy" id="6645"/>
    <lineage>
        <taxon>Eukaryota</taxon>
        <taxon>Metazoa</taxon>
        <taxon>Spiralia</taxon>
        <taxon>Lophotrochozoa</taxon>
        <taxon>Mollusca</taxon>
        <taxon>Cephalopoda</taxon>
        <taxon>Coleoidea</taxon>
        <taxon>Octopodiformes</taxon>
        <taxon>Octopoda</taxon>
        <taxon>Incirrata</taxon>
        <taxon>Octopodidae</taxon>
        <taxon>Octopus</taxon>
    </lineage>
</organism>
<evidence type="ECO:0000313" key="2">
    <source>
        <dbReference type="Proteomes" id="UP001162480"/>
    </source>
</evidence>
<proteinExistence type="predicted"/>
<gene>
    <name evidence="1" type="ORF">OCTVUL_1B024476</name>
</gene>
<sequence length="157" mass="17716">MKRHVVFMALAINHNPQKLPILNVAVSFVSGARNMTKCKKHSQWPDVIRTAAFIHLVLDIIISNLNDFMRSIIEQLKVYEITVKRQKQVLWVDETAVHVRQEPGEQGNHVVIKSCDTPARLIRICWTTGSVVLQMGEVAAGISIVPRACWGLLLWIG</sequence>